<organism evidence="6 7">
    <name type="scientific">Williamwhitmania taraxaci</name>
    <dbReference type="NCBI Taxonomy" id="1640674"/>
    <lineage>
        <taxon>Bacteria</taxon>
        <taxon>Pseudomonadati</taxon>
        <taxon>Bacteroidota</taxon>
        <taxon>Bacteroidia</taxon>
        <taxon>Bacteroidales</taxon>
        <taxon>Williamwhitmaniaceae</taxon>
        <taxon>Williamwhitmania</taxon>
    </lineage>
</organism>
<dbReference type="AlphaFoldDB" id="A0A1G6PB65"/>
<reference evidence="6 7" key="1">
    <citation type="submission" date="2016-09" db="EMBL/GenBank/DDBJ databases">
        <authorList>
            <person name="Capua I."/>
            <person name="De Benedictis P."/>
            <person name="Joannis T."/>
            <person name="Lombin L.H."/>
            <person name="Cattoli G."/>
        </authorList>
    </citation>
    <scope>NUCLEOTIDE SEQUENCE [LARGE SCALE GENOMIC DNA]</scope>
    <source>
        <strain evidence="6 7">A7P-90m</strain>
    </source>
</reference>
<feature type="domain" description="HTH luxR-type" evidence="4">
    <location>
        <begin position="147"/>
        <end position="212"/>
    </location>
</feature>
<gene>
    <name evidence="6" type="ORF">SAMN05216323_10508</name>
</gene>
<dbReference type="GO" id="GO:0000160">
    <property type="term" value="P:phosphorelay signal transduction system"/>
    <property type="evidence" value="ECO:0007669"/>
    <property type="project" value="InterPro"/>
</dbReference>
<sequence length="218" mass="24382">MARIDLLVVDDHPLLRAGVKVLLSSNSSIVITEASSGDDAIFVLKQQRVDIVLLDIDMPGKNGVDVARYIEENFPDIKTVFLTSHADFYTFASATDVAYAGFLFKENALELLSDCLATVARGDKYIGKCCVEYFTANKERLDCVRKIKMAIKLLTDTELRVLLLVSEGKTTPQIAEQLFNSAKTIENHRTNICQKLELKGSNNLLTFALENKWLFKND</sequence>
<keyword evidence="7" id="KW-1185">Reference proteome</keyword>
<dbReference type="EMBL" id="FMYP01000050">
    <property type="protein sequence ID" value="SDC77309.1"/>
    <property type="molecule type" value="Genomic_DNA"/>
</dbReference>
<protein>
    <submittedName>
        <fullName evidence="6">Two component transcriptional regulator, LuxR family</fullName>
    </submittedName>
</protein>
<dbReference type="PRINTS" id="PR00038">
    <property type="entry name" value="HTHLUXR"/>
</dbReference>
<dbReference type="InterPro" id="IPR001789">
    <property type="entry name" value="Sig_transdc_resp-reg_receiver"/>
</dbReference>
<dbReference type="RefSeq" id="WP_092439495.1">
    <property type="nucleotide sequence ID" value="NZ_FMYP01000050.1"/>
</dbReference>
<feature type="domain" description="Response regulatory" evidence="5">
    <location>
        <begin position="5"/>
        <end position="120"/>
    </location>
</feature>
<keyword evidence="2" id="KW-0238">DNA-binding</keyword>
<name>A0A1G6PB65_9BACT</name>
<dbReference type="Proteomes" id="UP000199452">
    <property type="component" value="Unassembled WGS sequence"/>
</dbReference>
<dbReference type="PROSITE" id="PS50043">
    <property type="entry name" value="HTH_LUXR_2"/>
    <property type="match status" value="1"/>
</dbReference>
<dbReference type="STRING" id="1640674.SAMN05216323_10508"/>
<dbReference type="Pfam" id="PF00196">
    <property type="entry name" value="GerE"/>
    <property type="match status" value="1"/>
</dbReference>
<evidence type="ECO:0000256" key="3">
    <source>
        <dbReference type="PROSITE-ProRule" id="PRU00169"/>
    </source>
</evidence>
<evidence type="ECO:0000313" key="6">
    <source>
        <dbReference type="EMBL" id="SDC77309.1"/>
    </source>
</evidence>
<dbReference type="InterPro" id="IPR051015">
    <property type="entry name" value="EvgA-like"/>
</dbReference>
<dbReference type="SMART" id="SM00421">
    <property type="entry name" value="HTH_LUXR"/>
    <property type="match status" value="1"/>
</dbReference>
<evidence type="ECO:0000256" key="1">
    <source>
        <dbReference type="ARBA" id="ARBA00022553"/>
    </source>
</evidence>
<dbReference type="InterPro" id="IPR011006">
    <property type="entry name" value="CheY-like_superfamily"/>
</dbReference>
<dbReference type="Pfam" id="PF00072">
    <property type="entry name" value="Response_reg"/>
    <property type="match status" value="1"/>
</dbReference>
<dbReference type="CDD" id="cd17535">
    <property type="entry name" value="REC_NarL-like"/>
    <property type="match status" value="1"/>
</dbReference>
<dbReference type="InterPro" id="IPR016032">
    <property type="entry name" value="Sig_transdc_resp-reg_C-effctor"/>
</dbReference>
<dbReference type="PROSITE" id="PS50110">
    <property type="entry name" value="RESPONSE_REGULATORY"/>
    <property type="match status" value="1"/>
</dbReference>
<dbReference type="SUPFAM" id="SSF46894">
    <property type="entry name" value="C-terminal effector domain of the bipartite response regulators"/>
    <property type="match status" value="1"/>
</dbReference>
<evidence type="ECO:0000256" key="2">
    <source>
        <dbReference type="ARBA" id="ARBA00023125"/>
    </source>
</evidence>
<dbReference type="InterPro" id="IPR058245">
    <property type="entry name" value="NreC/VraR/RcsB-like_REC"/>
</dbReference>
<dbReference type="PANTHER" id="PTHR45566">
    <property type="entry name" value="HTH-TYPE TRANSCRIPTIONAL REGULATOR YHJB-RELATED"/>
    <property type="match status" value="1"/>
</dbReference>
<dbReference type="PANTHER" id="PTHR45566:SF1">
    <property type="entry name" value="HTH-TYPE TRANSCRIPTIONAL REGULATOR YHJB-RELATED"/>
    <property type="match status" value="1"/>
</dbReference>
<dbReference type="SUPFAM" id="SSF52172">
    <property type="entry name" value="CheY-like"/>
    <property type="match status" value="1"/>
</dbReference>
<dbReference type="OrthoDB" id="9797341at2"/>
<accession>A0A1G6PB65</accession>
<dbReference type="SMART" id="SM00448">
    <property type="entry name" value="REC"/>
    <property type="match status" value="1"/>
</dbReference>
<evidence type="ECO:0000259" key="4">
    <source>
        <dbReference type="PROSITE" id="PS50043"/>
    </source>
</evidence>
<dbReference type="Gene3D" id="3.40.50.2300">
    <property type="match status" value="1"/>
</dbReference>
<keyword evidence="1 3" id="KW-0597">Phosphoprotein</keyword>
<dbReference type="GO" id="GO:0006355">
    <property type="term" value="P:regulation of DNA-templated transcription"/>
    <property type="evidence" value="ECO:0007669"/>
    <property type="project" value="InterPro"/>
</dbReference>
<feature type="modified residue" description="4-aspartylphosphate" evidence="3">
    <location>
        <position position="55"/>
    </location>
</feature>
<evidence type="ECO:0000313" key="7">
    <source>
        <dbReference type="Proteomes" id="UP000199452"/>
    </source>
</evidence>
<proteinExistence type="predicted"/>
<evidence type="ECO:0000259" key="5">
    <source>
        <dbReference type="PROSITE" id="PS50110"/>
    </source>
</evidence>
<dbReference type="InterPro" id="IPR000792">
    <property type="entry name" value="Tscrpt_reg_LuxR_C"/>
</dbReference>
<dbReference type="CDD" id="cd06170">
    <property type="entry name" value="LuxR_C_like"/>
    <property type="match status" value="1"/>
</dbReference>
<dbReference type="GO" id="GO:0003677">
    <property type="term" value="F:DNA binding"/>
    <property type="evidence" value="ECO:0007669"/>
    <property type="project" value="UniProtKB-KW"/>
</dbReference>